<comment type="subcellular location">
    <subcellularLocation>
        <location evidence="1 7">Cell membrane</location>
        <topology evidence="1 7">Multi-pass membrane protein</topology>
    </subcellularLocation>
</comment>
<dbReference type="PANTHER" id="PTHR30353:SF0">
    <property type="entry name" value="TRANSMEMBRANE PROTEIN"/>
    <property type="match status" value="1"/>
</dbReference>
<dbReference type="Proteomes" id="UP000501727">
    <property type="component" value="Chromosome"/>
</dbReference>
<keyword evidence="5 7" id="KW-1133">Transmembrane helix</keyword>
<keyword evidence="11" id="KW-1185">Reference proteome</keyword>
<feature type="region of interest" description="Disordered" evidence="8">
    <location>
        <begin position="246"/>
        <end position="284"/>
    </location>
</feature>
<dbReference type="KEGG" id="ahat:ADCFC_04820"/>
<feature type="compositionally biased region" description="Polar residues" evidence="8">
    <location>
        <begin position="263"/>
        <end position="275"/>
    </location>
</feature>
<feature type="transmembrane region" description="Helical" evidence="7">
    <location>
        <begin position="21"/>
        <end position="49"/>
    </location>
</feature>
<dbReference type="GO" id="GO:0005886">
    <property type="term" value="C:plasma membrane"/>
    <property type="evidence" value="ECO:0007669"/>
    <property type="project" value="UniProtKB-SubCell"/>
</dbReference>
<evidence type="ECO:0000256" key="8">
    <source>
        <dbReference type="SAM" id="MobiDB-lite"/>
    </source>
</evidence>
<evidence type="ECO:0000256" key="1">
    <source>
        <dbReference type="ARBA" id="ARBA00004651"/>
    </source>
</evidence>
<sequence length="284" mass="31333">MGIIDFFINLLKDPRGFIAGWIIALGPVWVYTPLFLIVFVETGLVFFPFLPGDSLLFAAGVFSADGGGLNVWATLIVFWAAAILGNTSNYWIARLFGSRIIDSGKVKALTPERMAKLDHFFERYGGLTIIITRFMPFFRTFAPFIAGTGHMNFGKFTFFNAVGGISWVSLFVLVGYFFGGIPLVQEHFEVIVLGIVAVSVAPAFIGVIKAALTSRRAKEGDPVAQAEERVSEAEYQRELTEERVMRAEAEAKAEARRRVASEQTAQPTEETQAPVSETEEKDGE</sequence>
<evidence type="ECO:0000256" key="7">
    <source>
        <dbReference type="RuleBase" id="RU367016"/>
    </source>
</evidence>
<evidence type="ECO:0000256" key="2">
    <source>
        <dbReference type="ARBA" id="ARBA00010792"/>
    </source>
</evidence>
<accession>A0A6F8SI90</accession>
<evidence type="ECO:0000313" key="10">
    <source>
        <dbReference type="EMBL" id="BCA87863.1"/>
    </source>
</evidence>
<comment type="similarity">
    <text evidence="2 7">Belongs to the DedA family.</text>
</comment>
<feature type="compositionally biased region" description="Basic and acidic residues" evidence="8">
    <location>
        <begin position="246"/>
        <end position="260"/>
    </location>
</feature>
<dbReference type="PANTHER" id="PTHR30353">
    <property type="entry name" value="INNER MEMBRANE PROTEIN DEDA-RELATED"/>
    <property type="match status" value="1"/>
</dbReference>
<reference evidence="11" key="2">
    <citation type="submission" date="2020-03" db="EMBL/GenBank/DDBJ databases">
        <title>Complete Genome Sequence of Adlercreutzia sp. strain 8CFCBH1 Producing Equol, Isolated from Healthy Japanese Feces.</title>
        <authorList>
            <person name="Ogata Y."/>
            <person name="Sakamoto M."/>
            <person name="Ohkuma M."/>
            <person name="Hattori M."/>
            <person name="Suda W."/>
        </authorList>
    </citation>
    <scope>NUCLEOTIDE SEQUENCE [LARGE SCALE GENOMIC DNA]</scope>
    <source>
        <strain evidence="11">8CFCBH1</strain>
    </source>
</reference>
<organism evidence="10 11">
    <name type="scientific">Adlercreutzia hattorii</name>
    <dbReference type="NCBI Taxonomy" id="2707299"/>
    <lineage>
        <taxon>Bacteria</taxon>
        <taxon>Bacillati</taxon>
        <taxon>Actinomycetota</taxon>
        <taxon>Coriobacteriia</taxon>
        <taxon>Eggerthellales</taxon>
        <taxon>Eggerthellaceae</taxon>
        <taxon>Adlercreutzia</taxon>
    </lineage>
</organism>
<proteinExistence type="inferred from homology"/>
<dbReference type="InterPro" id="IPR032816">
    <property type="entry name" value="VTT_dom"/>
</dbReference>
<dbReference type="RefSeq" id="WP_231699568.1">
    <property type="nucleotide sequence ID" value="NZ_AP022829.1"/>
</dbReference>
<evidence type="ECO:0000313" key="11">
    <source>
        <dbReference type="Proteomes" id="UP000501727"/>
    </source>
</evidence>
<feature type="domain" description="VTT" evidence="9">
    <location>
        <begin position="50"/>
        <end position="176"/>
    </location>
</feature>
<keyword evidence="4 7" id="KW-0812">Transmembrane</keyword>
<name>A0A6F8SI90_9ACTN</name>
<protein>
    <recommendedName>
        <fullName evidence="9">VTT domain-containing protein</fullName>
    </recommendedName>
</protein>
<evidence type="ECO:0000256" key="4">
    <source>
        <dbReference type="ARBA" id="ARBA00022692"/>
    </source>
</evidence>
<dbReference type="AlphaFoldDB" id="A0A6F8SI90"/>
<evidence type="ECO:0000259" key="9">
    <source>
        <dbReference type="Pfam" id="PF09335"/>
    </source>
</evidence>
<evidence type="ECO:0000256" key="5">
    <source>
        <dbReference type="ARBA" id="ARBA00022989"/>
    </source>
</evidence>
<keyword evidence="6 7" id="KW-0472">Membrane</keyword>
<dbReference type="InterPro" id="IPR032818">
    <property type="entry name" value="DedA-like"/>
</dbReference>
<dbReference type="Pfam" id="PF09335">
    <property type="entry name" value="VTT_dom"/>
    <property type="match status" value="1"/>
</dbReference>
<feature type="transmembrane region" description="Helical" evidence="7">
    <location>
        <begin position="158"/>
        <end position="178"/>
    </location>
</feature>
<keyword evidence="3 7" id="KW-1003">Cell membrane</keyword>
<dbReference type="EMBL" id="AP022829">
    <property type="protein sequence ID" value="BCA87863.1"/>
    <property type="molecule type" value="Genomic_DNA"/>
</dbReference>
<evidence type="ECO:0000256" key="3">
    <source>
        <dbReference type="ARBA" id="ARBA00022475"/>
    </source>
</evidence>
<gene>
    <name evidence="10" type="ORF">ADCFC_03620</name>
</gene>
<feature type="transmembrane region" description="Helical" evidence="7">
    <location>
        <begin position="69"/>
        <end position="92"/>
    </location>
</feature>
<feature type="transmembrane region" description="Helical" evidence="7">
    <location>
        <begin position="190"/>
        <end position="212"/>
    </location>
</feature>
<evidence type="ECO:0000256" key="6">
    <source>
        <dbReference type="ARBA" id="ARBA00023136"/>
    </source>
</evidence>
<reference evidence="11" key="1">
    <citation type="journal article" date="2020" name="Microbiol. Resour. Announc.">
        <title>Complete Genome Sequence of Adlercreutzia sp. Strain 8CFCBH1, a Potent Producer of Equol, Isolated from Healthy Japanese Feces.</title>
        <authorList>
            <person name="Ogata Y."/>
            <person name="Sakamoto M."/>
            <person name="Ohkuma M."/>
            <person name="Hattori M."/>
            <person name="Suda W."/>
        </authorList>
    </citation>
    <scope>NUCLEOTIDE SEQUENCE [LARGE SCALE GENOMIC DNA]</scope>
    <source>
        <strain evidence="11">8CFCBH1</strain>
    </source>
</reference>